<comment type="function">
    <text evidence="8">Negatively regulates transcription of bacterial ribonucleotide reductase nrd genes and operons by binding to NrdR-boxes.</text>
</comment>
<keyword evidence="4 8" id="KW-0067">ATP-binding</keyword>
<name>A0A2I6S601_9RHOO</name>
<evidence type="ECO:0000256" key="9">
    <source>
        <dbReference type="SAM" id="MobiDB-lite"/>
    </source>
</evidence>
<dbReference type="PANTHER" id="PTHR30455">
    <property type="entry name" value="TRANSCRIPTIONAL REPRESSOR NRDR"/>
    <property type="match status" value="1"/>
</dbReference>
<dbReference type="NCBIfam" id="TIGR00244">
    <property type="entry name" value="transcriptional regulator NrdR"/>
    <property type="match status" value="1"/>
</dbReference>
<feature type="region of interest" description="Disordered" evidence="9">
    <location>
        <begin position="151"/>
        <end position="173"/>
    </location>
</feature>
<dbReference type="GO" id="GO:0045892">
    <property type="term" value="P:negative regulation of DNA-templated transcription"/>
    <property type="evidence" value="ECO:0007669"/>
    <property type="project" value="UniProtKB-UniRule"/>
</dbReference>
<gene>
    <name evidence="8" type="primary">nrdR</name>
    <name evidence="11" type="ORF">C0099_06825</name>
</gene>
<evidence type="ECO:0000256" key="2">
    <source>
        <dbReference type="ARBA" id="ARBA00022741"/>
    </source>
</evidence>
<feature type="zinc finger region" evidence="8">
    <location>
        <begin position="3"/>
        <end position="34"/>
    </location>
</feature>
<keyword evidence="3 8" id="KW-0863">Zinc-finger</keyword>
<organism evidence="11 12">
    <name type="scientific">Pseudazoarcus pumilus</name>
    <dbReference type="NCBI Taxonomy" id="2067960"/>
    <lineage>
        <taxon>Bacteria</taxon>
        <taxon>Pseudomonadati</taxon>
        <taxon>Pseudomonadota</taxon>
        <taxon>Betaproteobacteria</taxon>
        <taxon>Rhodocyclales</taxon>
        <taxon>Zoogloeaceae</taxon>
        <taxon>Pseudazoarcus</taxon>
    </lineage>
</organism>
<dbReference type="KEGG" id="atw:C0099_06825"/>
<evidence type="ECO:0000256" key="4">
    <source>
        <dbReference type="ARBA" id="ARBA00022840"/>
    </source>
</evidence>
<dbReference type="InterPro" id="IPR005144">
    <property type="entry name" value="ATP-cone_dom"/>
</dbReference>
<evidence type="ECO:0000313" key="11">
    <source>
        <dbReference type="EMBL" id="AUN94675.1"/>
    </source>
</evidence>
<keyword evidence="12" id="KW-1185">Reference proteome</keyword>
<dbReference type="HAMAP" id="MF_00440">
    <property type="entry name" value="NrdR"/>
    <property type="match status" value="1"/>
</dbReference>
<proteinExistence type="inferred from homology"/>
<keyword evidence="5 8" id="KW-0805">Transcription regulation</keyword>
<evidence type="ECO:0000259" key="10">
    <source>
        <dbReference type="PROSITE" id="PS51161"/>
    </source>
</evidence>
<dbReference type="Pfam" id="PF03477">
    <property type="entry name" value="ATP-cone"/>
    <property type="match status" value="1"/>
</dbReference>
<evidence type="ECO:0000256" key="8">
    <source>
        <dbReference type="HAMAP-Rule" id="MF_00440"/>
    </source>
</evidence>
<keyword evidence="6 8" id="KW-0238">DNA-binding</keyword>
<dbReference type="GO" id="GO:0008270">
    <property type="term" value="F:zinc ion binding"/>
    <property type="evidence" value="ECO:0007669"/>
    <property type="project" value="UniProtKB-UniRule"/>
</dbReference>
<dbReference type="RefSeq" id="WP_102246742.1">
    <property type="nucleotide sequence ID" value="NZ_CP025682.1"/>
</dbReference>
<dbReference type="InterPro" id="IPR003796">
    <property type="entry name" value="RNR_NrdR-like"/>
</dbReference>
<sequence>MKCPFCGDPNTQVTDTRENDEGDVVRRRRRCVACDKRFTTYERIDLKMPHIVKRNGARTEFDHDKLAGSLRLALRKRPVALEAIEAAIERIEARLLSLGEREIASAKLGELVMDELRNLDQVAYVRFASVYRNFADVDAFADLIREVKTRPRRGRAPAKDKSATPAEDDLFHD</sequence>
<feature type="domain" description="ATP-cone" evidence="10">
    <location>
        <begin position="49"/>
        <end position="139"/>
    </location>
</feature>
<dbReference type="GO" id="GO:0003677">
    <property type="term" value="F:DNA binding"/>
    <property type="evidence" value="ECO:0007669"/>
    <property type="project" value="UniProtKB-KW"/>
</dbReference>
<keyword evidence="8" id="KW-0862">Zinc</keyword>
<comment type="cofactor">
    <cofactor evidence="8">
        <name>Zn(2+)</name>
        <dbReference type="ChEBI" id="CHEBI:29105"/>
    </cofactor>
    <text evidence="8">Binds 1 zinc ion.</text>
</comment>
<evidence type="ECO:0000313" key="12">
    <source>
        <dbReference type="Proteomes" id="UP000242205"/>
    </source>
</evidence>
<dbReference type="PROSITE" id="PS51161">
    <property type="entry name" value="ATP_CONE"/>
    <property type="match status" value="1"/>
</dbReference>
<keyword evidence="2 8" id="KW-0547">Nucleotide-binding</keyword>
<dbReference type="GO" id="GO:0005524">
    <property type="term" value="F:ATP binding"/>
    <property type="evidence" value="ECO:0007669"/>
    <property type="project" value="UniProtKB-UniRule"/>
</dbReference>
<dbReference type="OrthoDB" id="9807461at2"/>
<evidence type="ECO:0000256" key="3">
    <source>
        <dbReference type="ARBA" id="ARBA00022771"/>
    </source>
</evidence>
<keyword evidence="1 8" id="KW-0678">Repressor</keyword>
<keyword evidence="8" id="KW-0479">Metal-binding</keyword>
<dbReference type="EMBL" id="CP025682">
    <property type="protein sequence ID" value="AUN94675.1"/>
    <property type="molecule type" value="Genomic_DNA"/>
</dbReference>
<evidence type="ECO:0000256" key="5">
    <source>
        <dbReference type="ARBA" id="ARBA00023015"/>
    </source>
</evidence>
<reference evidence="11 12" key="1">
    <citation type="submission" date="2018-01" db="EMBL/GenBank/DDBJ databases">
        <authorList>
            <person name="Fu G.-Y."/>
        </authorList>
    </citation>
    <scope>NUCLEOTIDE SEQUENCE [LARGE SCALE GENOMIC DNA]</scope>
    <source>
        <strain evidence="11 12">SY39</strain>
    </source>
</reference>
<evidence type="ECO:0000256" key="6">
    <source>
        <dbReference type="ARBA" id="ARBA00023125"/>
    </source>
</evidence>
<evidence type="ECO:0000256" key="7">
    <source>
        <dbReference type="ARBA" id="ARBA00023163"/>
    </source>
</evidence>
<evidence type="ECO:0000256" key="1">
    <source>
        <dbReference type="ARBA" id="ARBA00022491"/>
    </source>
</evidence>
<dbReference type="AlphaFoldDB" id="A0A2I6S601"/>
<keyword evidence="7 8" id="KW-0804">Transcription</keyword>
<comment type="similarity">
    <text evidence="8">Belongs to the NrdR family.</text>
</comment>
<dbReference type="Pfam" id="PF22811">
    <property type="entry name" value="Zn_ribbon_NrdR"/>
    <property type="match status" value="1"/>
</dbReference>
<feature type="region of interest" description="Disordered" evidence="9">
    <location>
        <begin position="1"/>
        <end position="20"/>
    </location>
</feature>
<dbReference type="InterPro" id="IPR055173">
    <property type="entry name" value="NrdR-like_N"/>
</dbReference>
<protein>
    <recommendedName>
        <fullName evidence="8">Transcriptional repressor NrdR</fullName>
    </recommendedName>
</protein>
<dbReference type="PANTHER" id="PTHR30455:SF2">
    <property type="entry name" value="TRANSCRIPTIONAL REPRESSOR NRDR"/>
    <property type="match status" value="1"/>
</dbReference>
<accession>A0A2I6S601</accession>
<dbReference type="Proteomes" id="UP000242205">
    <property type="component" value="Chromosome"/>
</dbReference>